<evidence type="ECO:0000256" key="4">
    <source>
        <dbReference type="ARBA" id="ARBA00023172"/>
    </source>
</evidence>
<sequence length="359" mass="40915">MGTIVERKSKSGTKHRAQVIKKKEGEVVFSKSATFSRKTAANAWIKKVEKDFDAGKLTNRQIQTTVSELIDKVIDTQRKQMGKTKSQVLKTIKLFDVADFEVASLRPADLVEFANQVAEGEHGPAGRSPSTTANYMSHLSGCLNLARPAFAIPFDRRVVEEARETTSTLGITGKSKKRTRRPIPEELDALMDFFVRRESRDTRAIPMSKIVPFAIFSARRQDEITRILWDDYSQEHATILVRNMKDPGEKEGNDVVCELPPEAIRIIESMPRLTDQIFPFHKDVVGRQFTGTCRFLGIRNLRFHDLRHEAASWLVETGRTLPQAMSVTGHKIWSSLQRYSHLKKVGNRYENWAWMEVIT</sequence>
<dbReference type="PANTHER" id="PTHR30349:SF41">
    <property type="entry name" value="INTEGRASE_RECOMBINASE PROTEIN MJ0367-RELATED"/>
    <property type="match status" value="1"/>
</dbReference>
<evidence type="ECO:0000259" key="5">
    <source>
        <dbReference type="PROSITE" id="PS51898"/>
    </source>
</evidence>
<keyword evidence="7" id="KW-1185">Reference proteome</keyword>
<accession>A0ABY2UT87</accession>
<dbReference type="Pfam" id="PF00589">
    <property type="entry name" value="Phage_integrase"/>
    <property type="match status" value="1"/>
</dbReference>
<name>A0ABY2UT87_9RHOB</name>
<dbReference type="SUPFAM" id="SSF56349">
    <property type="entry name" value="DNA breaking-rejoining enzymes"/>
    <property type="match status" value="1"/>
</dbReference>
<proteinExistence type="inferred from homology"/>
<evidence type="ECO:0000256" key="1">
    <source>
        <dbReference type="ARBA" id="ARBA00008857"/>
    </source>
</evidence>
<dbReference type="PROSITE" id="PS51898">
    <property type="entry name" value="TYR_RECOMBINASE"/>
    <property type="match status" value="1"/>
</dbReference>
<keyword evidence="4" id="KW-0233">DNA recombination</keyword>
<gene>
    <name evidence="6" type="ORF">FEE96_16440</name>
</gene>
<dbReference type="InterPro" id="IPR050090">
    <property type="entry name" value="Tyrosine_recombinase_XerCD"/>
</dbReference>
<evidence type="ECO:0000256" key="2">
    <source>
        <dbReference type="ARBA" id="ARBA00022908"/>
    </source>
</evidence>
<dbReference type="RefSeq" id="WP_138164204.1">
    <property type="nucleotide sequence ID" value="NZ_VAUA01000008.1"/>
</dbReference>
<keyword evidence="2" id="KW-0229">DNA integration</keyword>
<dbReference type="EMBL" id="VAUA01000008">
    <property type="protein sequence ID" value="TLP60444.1"/>
    <property type="molecule type" value="Genomic_DNA"/>
</dbReference>
<evidence type="ECO:0000313" key="7">
    <source>
        <dbReference type="Proteomes" id="UP000305041"/>
    </source>
</evidence>
<dbReference type="InterPro" id="IPR002104">
    <property type="entry name" value="Integrase_catalytic"/>
</dbReference>
<dbReference type="InterPro" id="IPR011010">
    <property type="entry name" value="DNA_brk_join_enz"/>
</dbReference>
<comment type="caution">
    <text evidence="6">The sequence shown here is derived from an EMBL/GenBank/DDBJ whole genome shotgun (WGS) entry which is preliminary data.</text>
</comment>
<dbReference type="Gene3D" id="1.10.443.10">
    <property type="entry name" value="Intergrase catalytic core"/>
    <property type="match status" value="1"/>
</dbReference>
<organism evidence="6 7">
    <name type="scientific">Parasedimentitalea maritima</name>
    <dbReference type="NCBI Taxonomy" id="2578117"/>
    <lineage>
        <taxon>Bacteria</taxon>
        <taxon>Pseudomonadati</taxon>
        <taxon>Pseudomonadota</taxon>
        <taxon>Alphaproteobacteria</taxon>
        <taxon>Rhodobacterales</taxon>
        <taxon>Paracoccaceae</taxon>
        <taxon>Parasedimentitalea</taxon>
    </lineage>
</organism>
<evidence type="ECO:0000256" key="3">
    <source>
        <dbReference type="ARBA" id="ARBA00023125"/>
    </source>
</evidence>
<keyword evidence="3" id="KW-0238">DNA-binding</keyword>
<dbReference type="Proteomes" id="UP000305041">
    <property type="component" value="Unassembled WGS sequence"/>
</dbReference>
<feature type="domain" description="Tyr recombinase" evidence="5">
    <location>
        <begin position="177"/>
        <end position="354"/>
    </location>
</feature>
<protein>
    <submittedName>
        <fullName evidence="6">Site-specific integrase</fullName>
    </submittedName>
</protein>
<reference evidence="6 7" key="1">
    <citation type="submission" date="2019-05" db="EMBL/GenBank/DDBJ databases">
        <title>Draft genome sequence of Pelagicola sp. DSW4-44.</title>
        <authorList>
            <person name="Oh J."/>
        </authorList>
    </citation>
    <scope>NUCLEOTIDE SEQUENCE [LARGE SCALE GENOMIC DNA]</scope>
    <source>
        <strain evidence="6 7">DSW4-44</strain>
    </source>
</reference>
<comment type="similarity">
    <text evidence="1">Belongs to the 'phage' integrase family.</text>
</comment>
<dbReference type="PANTHER" id="PTHR30349">
    <property type="entry name" value="PHAGE INTEGRASE-RELATED"/>
    <property type="match status" value="1"/>
</dbReference>
<evidence type="ECO:0000313" key="6">
    <source>
        <dbReference type="EMBL" id="TLP60444.1"/>
    </source>
</evidence>
<dbReference type="InterPro" id="IPR013762">
    <property type="entry name" value="Integrase-like_cat_sf"/>
</dbReference>